<feature type="transmembrane region" description="Helical" evidence="1">
    <location>
        <begin position="76"/>
        <end position="93"/>
    </location>
</feature>
<reference evidence="2 3" key="1">
    <citation type="journal article" date="2023" name="PLoS ONE">
        <title>Genome-based metabolic and phylogenomic analysis of three Terrisporobacter species.</title>
        <authorList>
            <person name="Boer T."/>
            <person name="Bengelsdorf F.R."/>
            <person name="Bomeke M."/>
            <person name="Daniel R."/>
            <person name="Poehlein A."/>
        </authorList>
    </citation>
    <scope>NUCLEOTIDE SEQUENCE [LARGE SCALE GENOMIC DNA]</scope>
    <source>
        <strain evidence="2 3">DSM 1288</strain>
    </source>
</reference>
<evidence type="ECO:0000313" key="2">
    <source>
        <dbReference type="EMBL" id="WWD82647.1"/>
    </source>
</evidence>
<keyword evidence="3" id="KW-1185">Reference proteome</keyword>
<dbReference type="Proteomes" id="UP001348492">
    <property type="component" value="Chromosome"/>
</dbReference>
<dbReference type="RefSeq" id="WP_018589098.1">
    <property type="nucleotide sequence ID" value="NZ_CP117523.1"/>
</dbReference>
<proteinExistence type="predicted"/>
<keyword evidence="1" id="KW-1133">Transmembrane helix</keyword>
<feature type="transmembrane region" description="Helical" evidence="1">
    <location>
        <begin position="99"/>
        <end position="120"/>
    </location>
</feature>
<evidence type="ECO:0008006" key="4">
    <source>
        <dbReference type="Google" id="ProtNLM"/>
    </source>
</evidence>
<name>A0ABZ2ESC1_9FIRM</name>
<feature type="transmembrane region" description="Helical" evidence="1">
    <location>
        <begin position="378"/>
        <end position="399"/>
    </location>
</feature>
<dbReference type="EMBL" id="CP117523">
    <property type="protein sequence ID" value="WWD82647.1"/>
    <property type="molecule type" value="Genomic_DNA"/>
</dbReference>
<feature type="transmembrane region" description="Helical" evidence="1">
    <location>
        <begin position="14"/>
        <end position="35"/>
    </location>
</feature>
<keyword evidence="1" id="KW-0472">Membrane</keyword>
<feature type="transmembrane region" description="Helical" evidence="1">
    <location>
        <begin position="355"/>
        <end position="372"/>
    </location>
</feature>
<feature type="transmembrane region" description="Helical" evidence="1">
    <location>
        <begin position="323"/>
        <end position="343"/>
    </location>
</feature>
<feature type="transmembrane region" description="Helical" evidence="1">
    <location>
        <begin position="188"/>
        <end position="216"/>
    </location>
</feature>
<evidence type="ECO:0000256" key="1">
    <source>
        <dbReference type="SAM" id="Phobius"/>
    </source>
</evidence>
<gene>
    <name evidence="2" type="ORF">TEGL_10390</name>
</gene>
<sequence>MENAIQKKRNRSEFINVTSFTRQSILAYLLLWYIYEPFVWNILQNTFHIHSVIEYIFNTIIICCSIIIARKINKKIFYFLILFLITLLANYLVVDYKYYVMIEGIQALFGIFIPCFCIANKFFDLEIFLDKWYKFSLQNLILVAISVVLLKSNLVHYSIFTSICVPNVFIISYKVLQSENKSKLRMPIAMINILITGLLGGRMAAIVSVFMLLLAYVLSRKTKLWKKVLLIIAIIFISFMIINYFQLIILWLNNCMKIFGIRSRSIELLITQLSSNEIYLTNRDSIYTLCIEYIKNRVGLPGGFGVPLYLTSGEYYYTHNIILQMFIIFGVPGTILLGMIMIIRAIKLKRKYSDKANKLLGFMFVSYLFIGMTGSSIWIHYLSTIFIALFFFSNNSLLIKRSKNVK</sequence>
<keyword evidence="1" id="KW-0812">Transmembrane</keyword>
<protein>
    <recommendedName>
        <fullName evidence="4">O-antigen polymerase</fullName>
    </recommendedName>
</protein>
<accession>A0ABZ2ESC1</accession>
<feature type="transmembrane region" description="Helical" evidence="1">
    <location>
        <begin position="228"/>
        <end position="252"/>
    </location>
</feature>
<evidence type="ECO:0000313" key="3">
    <source>
        <dbReference type="Proteomes" id="UP001348492"/>
    </source>
</evidence>
<feature type="transmembrane region" description="Helical" evidence="1">
    <location>
        <begin position="47"/>
        <end position="69"/>
    </location>
</feature>
<organism evidence="2 3">
    <name type="scientific">Terrisporobacter glycolicus ATCC 14880 = DSM 1288</name>
    <dbReference type="NCBI Taxonomy" id="1121315"/>
    <lineage>
        <taxon>Bacteria</taxon>
        <taxon>Bacillati</taxon>
        <taxon>Bacillota</taxon>
        <taxon>Clostridia</taxon>
        <taxon>Peptostreptococcales</taxon>
        <taxon>Peptostreptococcaceae</taxon>
        <taxon>Terrisporobacter</taxon>
    </lineage>
</organism>